<dbReference type="PANTHER" id="PTHR47197">
    <property type="entry name" value="PROTEIN NIRF"/>
    <property type="match status" value="1"/>
</dbReference>
<sequence>MPKTLSHRSIRATLTGGAALALLPLAIASAEPVWPDVVVQLHGAGKAYIVDTRNDSVIASLDTCRGGTLGSTTPDARKVYVSCAAPDETDVVVIDLKERKVTARVATGNRPKHGLVSPNGKLVGVDHWGLSDGKLRVTFLEAASDRIVRTIDIGVQGEPVGVTSMHNSWSPDSRYFFTMDRVDNRVVIVDTRDWSTSTLASPSRPHYPVISPDGKELWLVHEGSADVKPGVVVFDLSRAGRPEITRLSMPLTGEEVAEAHHGNFSQDGSLFMILNRGPGDNAVGREVAFFDAKTKELAHRVSTASTGVGHAYNSPDGRHTVVTNYGNNVISIVDLQEMRTVADLAIGKGRMGHVAFTKDGRYGYVSNAGDGNLYKVDMTRFEVVREITTGGGMPGGGQALNVWTNVFEELPR</sequence>
<dbReference type="OrthoDB" id="24300at2"/>
<evidence type="ECO:0000256" key="1">
    <source>
        <dbReference type="SAM" id="SignalP"/>
    </source>
</evidence>
<accession>A0A1V3N9M1</accession>
<dbReference type="Gene3D" id="2.130.10.10">
    <property type="entry name" value="YVTN repeat-like/Quinoprotein amine dehydrogenase"/>
    <property type="match status" value="3"/>
</dbReference>
<gene>
    <name evidence="2" type="ORF">B1C78_15980</name>
</gene>
<protein>
    <submittedName>
        <fullName evidence="2">Uncharacterized protein</fullName>
    </submittedName>
</protein>
<dbReference type="InterPro" id="IPR015943">
    <property type="entry name" value="WD40/YVTN_repeat-like_dom_sf"/>
</dbReference>
<evidence type="ECO:0000313" key="2">
    <source>
        <dbReference type="EMBL" id="OOG21799.1"/>
    </source>
</evidence>
<organism evidence="2 3">
    <name type="scientific">Thioalkalivibrio denitrificans</name>
    <dbReference type="NCBI Taxonomy" id="108003"/>
    <lineage>
        <taxon>Bacteria</taxon>
        <taxon>Pseudomonadati</taxon>
        <taxon>Pseudomonadota</taxon>
        <taxon>Gammaproteobacteria</taxon>
        <taxon>Chromatiales</taxon>
        <taxon>Ectothiorhodospiraceae</taxon>
        <taxon>Thioalkalivibrio</taxon>
    </lineage>
</organism>
<name>A0A1V3N9M1_9GAMM</name>
<dbReference type="AlphaFoldDB" id="A0A1V3N9M1"/>
<proteinExistence type="predicted"/>
<comment type="caution">
    <text evidence="2">The sequence shown here is derived from an EMBL/GenBank/DDBJ whole genome shotgun (WGS) entry which is preliminary data.</text>
</comment>
<dbReference type="InterPro" id="IPR011045">
    <property type="entry name" value="N2O_reductase_N"/>
</dbReference>
<evidence type="ECO:0000313" key="3">
    <source>
        <dbReference type="Proteomes" id="UP000189462"/>
    </source>
</evidence>
<reference evidence="2 3" key="1">
    <citation type="submission" date="2017-02" db="EMBL/GenBank/DDBJ databases">
        <title>Genomic diversity within the haloalkaliphilic genus Thioalkalivibrio.</title>
        <authorList>
            <person name="Ahn A.-C."/>
            <person name="Meier-Kolthoff J."/>
            <person name="Overmars L."/>
            <person name="Richter M."/>
            <person name="Woyke T."/>
            <person name="Sorokin D.Y."/>
            <person name="Muyzer G."/>
        </authorList>
    </citation>
    <scope>NUCLEOTIDE SEQUENCE [LARGE SCALE GENOMIC DNA]</scope>
    <source>
        <strain evidence="2 3">ALJD</strain>
    </source>
</reference>
<dbReference type="InterPro" id="IPR051200">
    <property type="entry name" value="Host-pathogen_enzymatic-act"/>
</dbReference>
<feature type="signal peptide" evidence="1">
    <location>
        <begin position="1"/>
        <end position="30"/>
    </location>
</feature>
<dbReference type="EMBL" id="MVBK01000122">
    <property type="protein sequence ID" value="OOG21799.1"/>
    <property type="molecule type" value="Genomic_DNA"/>
</dbReference>
<keyword evidence="1" id="KW-0732">Signal</keyword>
<feature type="chain" id="PRO_5013092989" evidence="1">
    <location>
        <begin position="31"/>
        <end position="412"/>
    </location>
</feature>
<dbReference type="SUPFAM" id="SSF50974">
    <property type="entry name" value="Nitrous oxide reductase, N-terminal domain"/>
    <property type="match status" value="1"/>
</dbReference>
<dbReference type="STRING" id="108003.B1C78_15980"/>
<dbReference type="Proteomes" id="UP000189462">
    <property type="component" value="Unassembled WGS sequence"/>
</dbReference>
<keyword evidence="3" id="KW-1185">Reference proteome</keyword>
<dbReference type="PANTHER" id="PTHR47197:SF3">
    <property type="entry name" value="DIHYDRO-HEME D1 DEHYDROGENASE"/>
    <property type="match status" value="1"/>
</dbReference>